<accession>A5GA00</accession>
<dbReference type="HOGENOM" id="CLU_181383_0_0_7"/>
<reference evidence="2 3" key="1">
    <citation type="submission" date="2007-05" db="EMBL/GenBank/DDBJ databases">
        <title>Complete sequence of Geobacter uraniireducens Rf4.</title>
        <authorList>
            <consortium name="US DOE Joint Genome Institute"/>
            <person name="Copeland A."/>
            <person name="Lucas S."/>
            <person name="Lapidus A."/>
            <person name="Barry K."/>
            <person name="Detter J.C."/>
            <person name="Glavina del Rio T."/>
            <person name="Hammon N."/>
            <person name="Israni S."/>
            <person name="Dalin E."/>
            <person name="Tice H."/>
            <person name="Pitluck S."/>
            <person name="Chertkov O."/>
            <person name="Brettin T."/>
            <person name="Bruce D."/>
            <person name="Han C."/>
            <person name="Schmutz J."/>
            <person name="Larimer F."/>
            <person name="Land M."/>
            <person name="Hauser L."/>
            <person name="Kyrpides N."/>
            <person name="Mikhailova N."/>
            <person name="Shelobolina E."/>
            <person name="Aklujkar M."/>
            <person name="Lovley D."/>
            <person name="Richardson P."/>
        </authorList>
    </citation>
    <scope>NUCLEOTIDE SEQUENCE [LARGE SCALE GENOMIC DNA]</scope>
    <source>
        <strain evidence="2 3">Rf4</strain>
    </source>
</reference>
<organism evidence="2 3">
    <name type="scientific">Geotalea uraniireducens (strain Rf4)</name>
    <name type="common">Geobacter uraniireducens</name>
    <dbReference type="NCBI Taxonomy" id="351605"/>
    <lineage>
        <taxon>Bacteria</taxon>
        <taxon>Pseudomonadati</taxon>
        <taxon>Thermodesulfobacteriota</taxon>
        <taxon>Desulfuromonadia</taxon>
        <taxon>Geobacterales</taxon>
        <taxon>Geobacteraceae</taxon>
        <taxon>Geotalea</taxon>
    </lineage>
</organism>
<evidence type="ECO:0000313" key="2">
    <source>
        <dbReference type="EMBL" id="ABQ25591.1"/>
    </source>
</evidence>
<evidence type="ECO:0000313" key="3">
    <source>
        <dbReference type="Proteomes" id="UP000006695"/>
    </source>
</evidence>
<dbReference type="AlphaFoldDB" id="A5GA00"/>
<evidence type="ECO:0008006" key="4">
    <source>
        <dbReference type="Google" id="ProtNLM"/>
    </source>
</evidence>
<dbReference type="PANTHER" id="PTHR36443">
    <property type="entry name" value="BSR5223 PROTEIN"/>
    <property type="match status" value="1"/>
</dbReference>
<dbReference type="InterPro" id="IPR021320">
    <property type="entry name" value="DUF2905"/>
</dbReference>
<evidence type="ECO:0000256" key="1">
    <source>
        <dbReference type="SAM" id="Phobius"/>
    </source>
</evidence>
<dbReference type="Proteomes" id="UP000006695">
    <property type="component" value="Chromosome"/>
</dbReference>
<keyword evidence="3" id="KW-1185">Reference proteome</keyword>
<dbReference type="EMBL" id="CP000698">
    <property type="protein sequence ID" value="ABQ25591.1"/>
    <property type="molecule type" value="Genomic_DNA"/>
</dbReference>
<gene>
    <name evidence="2" type="ordered locus">Gura_1390</name>
</gene>
<dbReference type="PANTHER" id="PTHR36443:SF1">
    <property type="entry name" value="BSR5223 PROTEIN"/>
    <property type="match status" value="1"/>
</dbReference>
<dbReference type="STRING" id="351605.Gura_1390"/>
<dbReference type="RefSeq" id="WP_011938307.1">
    <property type="nucleotide sequence ID" value="NC_009483.1"/>
</dbReference>
<feature type="transmembrane region" description="Helical" evidence="1">
    <location>
        <begin position="45"/>
        <end position="68"/>
    </location>
</feature>
<sequence>MPGIGKFLIILGLIIAAIGIIFTLAGRLPWLGRLPGDIYIKRDNFTFYFPLATSILISVILSFILWLFRR</sequence>
<keyword evidence="1" id="KW-0812">Transmembrane</keyword>
<proteinExistence type="predicted"/>
<protein>
    <recommendedName>
        <fullName evidence="4">DUF2905 domain-containing protein</fullName>
    </recommendedName>
</protein>
<keyword evidence="1" id="KW-1133">Transmembrane helix</keyword>
<keyword evidence="1" id="KW-0472">Membrane</keyword>
<name>A5GA00_GEOUR</name>
<feature type="transmembrane region" description="Helical" evidence="1">
    <location>
        <begin position="7"/>
        <end position="25"/>
    </location>
</feature>
<dbReference type="Pfam" id="PF11146">
    <property type="entry name" value="DUF2905"/>
    <property type="match status" value="1"/>
</dbReference>
<dbReference type="KEGG" id="gur:Gura_1390"/>